<dbReference type="GO" id="GO:0008270">
    <property type="term" value="F:zinc ion binding"/>
    <property type="evidence" value="ECO:0007669"/>
    <property type="project" value="UniProtKB-KW"/>
</dbReference>
<dbReference type="PANTHER" id="PTHR31286">
    <property type="entry name" value="GLYCINE-RICH CELL WALL STRUCTURAL PROTEIN 1.8-LIKE"/>
    <property type="match status" value="1"/>
</dbReference>
<dbReference type="PANTHER" id="PTHR31286:SF178">
    <property type="entry name" value="DUF4283 DOMAIN-CONTAINING PROTEIN"/>
    <property type="match status" value="1"/>
</dbReference>
<keyword evidence="1" id="KW-0479">Metal-binding</keyword>
<evidence type="ECO:0000256" key="2">
    <source>
        <dbReference type="SAM" id="MobiDB-lite"/>
    </source>
</evidence>
<protein>
    <recommendedName>
        <fullName evidence="3">CCHC-type domain-containing protein</fullName>
    </recommendedName>
</protein>
<evidence type="ECO:0000259" key="3">
    <source>
        <dbReference type="PROSITE" id="PS50158"/>
    </source>
</evidence>
<evidence type="ECO:0000256" key="1">
    <source>
        <dbReference type="PROSITE-ProRule" id="PRU00047"/>
    </source>
</evidence>
<dbReference type="InterPro" id="IPR040256">
    <property type="entry name" value="At4g02000-like"/>
</dbReference>
<feature type="compositionally biased region" description="Polar residues" evidence="2">
    <location>
        <begin position="224"/>
        <end position="234"/>
    </location>
</feature>
<keyword evidence="1" id="KW-0863">Zinc-finger</keyword>
<dbReference type="InterPro" id="IPR025558">
    <property type="entry name" value="DUF4283"/>
</dbReference>
<gene>
    <name evidence="4" type="ORF">SHERM_20429</name>
</gene>
<feature type="region of interest" description="Disordered" evidence="2">
    <location>
        <begin position="223"/>
        <end position="258"/>
    </location>
</feature>
<dbReference type="OrthoDB" id="1695837at2759"/>
<keyword evidence="5" id="KW-1185">Reference proteome</keyword>
<dbReference type="Pfam" id="PF14392">
    <property type="entry name" value="zf-CCHC_4"/>
    <property type="match status" value="1"/>
</dbReference>
<sequence length="404" mass="45690">MLSLIGKIVGEKKKIKLVGLKSTINVIWRTEKPFSVRPLKDYHFQLIFQLEEDKSRILNGRVWSFDGQYLLLKEWKKGETEFKKEELLVDLWVQIHNLTLHWISTETGVKAGNVFDSIKDVIIPNSGNNFLNGNVVRILASINLLEPIPRGTILRLGPEAHWIDFRYENLLTFCFYCGRIGHNERTCSFKKDDILGKKFRTGQFGEWLRCPFFSHNIAIDKKSSSGANRNPNSESSKDKFCGTTAEEPNDLENQEGTGSEQNLLDLVEDNPSQSIVEVSNLAIIKNADNPQVCAESPKEKEAHIESMDLDMAKNQDLDLGNLVNVPIAQSFVTSSSKKPKLSFTRITRSKVITQHSLKSIHPGDYPGDSSVNHSLKRKSGEDTLSIPVYSVSVLKKTKEKFRSL</sequence>
<reference evidence="4" key="1">
    <citation type="submission" date="2019-12" db="EMBL/GenBank/DDBJ databases">
        <authorList>
            <person name="Scholes J."/>
        </authorList>
    </citation>
    <scope>NUCLEOTIDE SEQUENCE</scope>
</reference>
<dbReference type="EMBL" id="CACSLK010024540">
    <property type="protein sequence ID" value="CAA0823263.1"/>
    <property type="molecule type" value="Genomic_DNA"/>
</dbReference>
<evidence type="ECO:0000313" key="5">
    <source>
        <dbReference type="Proteomes" id="UP001153555"/>
    </source>
</evidence>
<dbReference type="PROSITE" id="PS50158">
    <property type="entry name" value="ZF_CCHC"/>
    <property type="match status" value="1"/>
</dbReference>
<keyword evidence="1" id="KW-0862">Zinc</keyword>
<dbReference type="Pfam" id="PF14111">
    <property type="entry name" value="DUF4283"/>
    <property type="match status" value="1"/>
</dbReference>
<accession>A0A9N7N6R8</accession>
<feature type="region of interest" description="Disordered" evidence="2">
    <location>
        <begin position="358"/>
        <end position="378"/>
    </location>
</feature>
<proteinExistence type="predicted"/>
<feature type="domain" description="CCHC-type" evidence="3">
    <location>
        <begin position="174"/>
        <end position="187"/>
    </location>
</feature>
<dbReference type="GO" id="GO:0003676">
    <property type="term" value="F:nucleic acid binding"/>
    <property type="evidence" value="ECO:0007669"/>
    <property type="project" value="InterPro"/>
</dbReference>
<dbReference type="InterPro" id="IPR001878">
    <property type="entry name" value="Znf_CCHC"/>
</dbReference>
<dbReference type="Proteomes" id="UP001153555">
    <property type="component" value="Unassembled WGS sequence"/>
</dbReference>
<evidence type="ECO:0000313" key="4">
    <source>
        <dbReference type="EMBL" id="CAA0823263.1"/>
    </source>
</evidence>
<organism evidence="4 5">
    <name type="scientific">Striga hermonthica</name>
    <name type="common">Purple witchweed</name>
    <name type="synonym">Buchnera hermonthica</name>
    <dbReference type="NCBI Taxonomy" id="68872"/>
    <lineage>
        <taxon>Eukaryota</taxon>
        <taxon>Viridiplantae</taxon>
        <taxon>Streptophyta</taxon>
        <taxon>Embryophyta</taxon>
        <taxon>Tracheophyta</taxon>
        <taxon>Spermatophyta</taxon>
        <taxon>Magnoliopsida</taxon>
        <taxon>eudicotyledons</taxon>
        <taxon>Gunneridae</taxon>
        <taxon>Pentapetalae</taxon>
        <taxon>asterids</taxon>
        <taxon>lamiids</taxon>
        <taxon>Lamiales</taxon>
        <taxon>Orobanchaceae</taxon>
        <taxon>Buchnereae</taxon>
        <taxon>Striga</taxon>
    </lineage>
</organism>
<dbReference type="AlphaFoldDB" id="A0A9N7N6R8"/>
<dbReference type="InterPro" id="IPR025836">
    <property type="entry name" value="Zn_knuckle_CX2CX4HX4C"/>
</dbReference>
<name>A0A9N7N6R8_STRHE</name>
<comment type="caution">
    <text evidence="4">The sequence shown here is derived from an EMBL/GenBank/DDBJ whole genome shotgun (WGS) entry which is preliminary data.</text>
</comment>